<feature type="signal peptide" evidence="1">
    <location>
        <begin position="1"/>
        <end position="19"/>
    </location>
</feature>
<dbReference type="EMBL" id="PDCK01000041">
    <property type="protein sequence ID" value="PRQ43649.1"/>
    <property type="molecule type" value="Genomic_DNA"/>
</dbReference>
<gene>
    <name evidence="2" type="ORF">RchiOBHm_Chr3g0470731</name>
</gene>
<feature type="chain" id="PRO_5015118125" evidence="1">
    <location>
        <begin position="20"/>
        <end position="48"/>
    </location>
</feature>
<organism evidence="2 3">
    <name type="scientific">Rosa chinensis</name>
    <name type="common">China rose</name>
    <dbReference type="NCBI Taxonomy" id="74649"/>
    <lineage>
        <taxon>Eukaryota</taxon>
        <taxon>Viridiplantae</taxon>
        <taxon>Streptophyta</taxon>
        <taxon>Embryophyta</taxon>
        <taxon>Tracheophyta</taxon>
        <taxon>Spermatophyta</taxon>
        <taxon>Magnoliopsida</taxon>
        <taxon>eudicotyledons</taxon>
        <taxon>Gunneridae</taxon>
        <taxon>Pentapetalae</taxon>
        <taxon>rosids</taxon>
        <taxon>fabids</taxon>
        <taxon>Rosales</taxon>
        <taxon>Rosaceae</taxon>
        <taxon>Rosoideae</taxon>
        <taxon>Rosoideae incertae sedis</taxon>
        <taxon>Rosa</taxon>
    </lineage>
</organism>
<dbReference type="InterPro" id="IPR044834">
    <property type="entry name" value="PATL"/>
</dbReference>
<comment type="caution">
    <text evidence="2">The sequence shown here is derived from an EMBL/GenBank/DDBJ whole genome shotgun (WGS) entry which is preliminary data.</text>
</comment>
<sequence length="48" mass="5555">MHGWYFVFYILISPFLTQGTKTKFVFASPAKSAEILFTYISVEHVPLK</sequence>
<dbReference type="Proteomes" id="UP000238479">
    <property type="component" value="Chromosome 3"/>
</dbReference>
<keyword evidence="1" id="KW-0732">Signal</keyword>
<keyword evidence="3" id="KW-1185">Reference proteome</keyword>
<dbReference type="GO" id="GO:0008289">
    <property type="term" value="F:lipid binding"/>
    <property type="evidence" value="ECO:0007669"/>
    <property type="project" value="InterPro"/>
</dbReference>
<dbReference type="PANTHER" id="PTHR45932">
    <property type="entry name" value="PATELLIN-1"/>
    <property type="match status" value="1"/>
</dbReference>
<name>A0A2P6RB42_ROSCH</name>
<accession>A0A2P6RB42</accession>
<evidence type="ECO:0000256" key="1">
    <source>
        <dbReference type="SAM" id="SignalP"/>
    </source>
</evidence>
<evidence type="ECO:0000313" key="3">
    <source>
        <dbReference type="Proteomes" id="UP000238479"/>
    </source>
</evidence>
<dbReference type="InterPro" id="IPR036865">
    <property type="entry name" value="CRAL-TRIO_dom_sf"/>
</dbReference>
<dbReference type="STRING" id="74649.A0A2P6RB42"/>
<dbReference type="Gramene" id="PRQ43649">
    <property type="protein sequence ID" value="PRQ43649"/>
    <property type="gene ID" value="RchiOBHm_Chr3g0470731"/>
</dbReference>
<dbReference type="PANTHER" id="PTHR45932:SF6">
    <property type="entry name" value="PATELLIN-3"/>
    <property type="match status" value="1"/>
</dbReference>
<evidence type="ECO:0000313" key="2">
    <source>
        <dbReference type="EMBL" id="PRQ43649.1"/>
    </source>
</evidence>
<reference evidence="2 3" key="1">
    <citation type="journal article" date="2018" name="Nat. Genet.">
        <title>The Rosa genome provides new insights in the design of modern roses.</title>
        <authorList>
            <person name="Bendahmane M."/>
        </authorList>
    </citation>
    <scope>NUCLEOTIDE SEQUENCE [LARGE SCALE GENOMIC DNA]</scope>
    <source>
        <strain evidence="3">cv. Old Blush</strain>
    </source>
</reference>
<protein>
    <submittedName>
        <fullName evidence="2">Putative CRAL-TRIO lipid binding domain-containing protein</fullName>
    </submittedName>
</protein>
<dbReference type="AlphaFoldDB" id="A0A2P6RB42"/>
<proteinExistence type="predicted"/>
<dbReference type="SUPFAM" id="SSF52087">
    <property type="entry name" value="CRAL/TRIO domain"/>
    <property type="match status" value="1"/>
</dbReference>